<dbReference type="Gene3D" id="1.10.10.1740">
    <property type="entry name" value="Transmembrane protein 14-like"/>
    <property type="match status" value="1"/>
</dbReference>
<dbReference type="EMBL" id="CAJOBA010058427">
    <property type="protein sequence ID" value="CAF4307910.1"/>
    <property type="molecule type" value="Genomic_DNA"/>
</dbReference>
<evidence type="ECO:0000256" key="2">
    <source>
        <dbReference type="ARBA" id="ARBA00007590"/>
    </source>
</evidence>
<dbReference type="InterPro" id="IPR005349">
    <property type="entry name" value="TMEM14"/>
</dbReference>
<dbReference type="Proteomes" id="UP000682733">
    <property type="component" value="Unassembled WGS sequence"/>
</dbReference>
<evidence type="ECO:0000256" key="4">
    <source>
        <dbReference type="ARBA" id="ARBA00022989"/>
    </source>
</evidence>
<dbReference type="EMBL" id="CAJNOK010036285">
    <property type="protein sequence ID" value="CAF1520977.1"/>
    <property type="molecule type" value="Genomic_DNA"/>
</dbReference>
<evidence type="ECO:0008006" key="10">
    <source>
        <dbReference type="Google" id="ProtNLM"/>
    </source>
</evidence>
<dbReference type="InterPro" id="IPR044890">
    <property type="entry name" value="TMEM14_sf"/>
</dbReference>
<evidence type="ECO:0000256" key="5">
    <source>
        <dbReference type="ARBA" id="ARBA00023136"/>
    </source>
</evidence>
<keyword evidence="5 6" id="KW-0472">Membrane</keyword>
<comment type="similarity">
    <text evidence="2">Belongs to the TMEM14 family.</text>
</comment>
<dbReference type="AlphaFoldDB" id="A0A8S2FNU7"/>
<organism evidence="7 9">
    <name type="scientific">Didymodactylos carnosus</name>
    <dbReference type="NCBI Taxonomy" id="1234261"/>
    <lineage>
        <taxon>Eukaryota</taxon>
        <taxon>Metazoa</taxon>
        <taxon>Spiralia</taxon>
        <taxon>Gnathifera</taxon>
        <taxon>Rotifera</taxon>
        <taxon>Eurotatoria</taxon>
        <taxon>Bdelloidea</taxon>
        <taxon>Philodinida</taxon>
        <taxon>Philodinidae</taxon>
        <taxon>Didymodactylos</taxon>
    </lineage>
</organism>
<dbReference type="GO" id="GO:0016020">
    <property type="term" value="C:membrane"/>
    <property type="evidence" value="ECO:0007669"/>
    <property type="project" value="UniProtKB-SubCell"/>
</dbReference>
<reference evidence="7" key="1">
    <citation type="submission" date="2021-02" db="EMBL/GenBank/DDBJ databases">
        <authorList>
            <person name="Nowell W R."/>
        </authorList>
    </citation>
    <scope>NUCLEOTIDE SEQUENCE</scope>
</reference>
<proteinExistence type="inferred from homology"/>
<sequence>GLLGLFRKSLISALLGVLLGSWSVYNAMHPNRQNNVANLAIASVLGVIMLLRVFISGKYFPGLLIVILSGAQAFRMYPYLK</sequence>
<comment type="subcellular location">
    <subcellularLocation>
        <location evidence="1">Membrane</location>
    </subcellularLocation>
</comment>
<dbReference type="Proteomes" id="UP000677228">
    <property type="component" value="Unassembled WGS sequence"/>
</dbReference>
<keyword evidence="4 6" id="KW-1133">Transmembrane helix</keyword>
<gene>
    <name evidence="7" type="ORF">OVA965_LOCUS37784</name>
    <name evidence="8" type="ORF">TMI583_LOCUS38904</name>
</gene>
<evidence type="ECO:0000256" key="3">
    <source>
        <dbReference type="ARBA" id="ARBA00022692"/>
    </source>
</evidence>
<evidence type="ECO:0000313" key="8">
    <source>
        <dbReference type="EMBL" id="CAF4307910.1"/>
    </source>
</evidence>
<feature type="transmembrane region" description="Helical" evidence="6">
    <location>
        <begin position="36"/>
        <end position="55"/>
    </location>
</feature>
<dbReference type="Pfam" id="PF03647">
    <property type="entry name" value="Tmemb_14"/>
    <property type="match status" value="1"/>
</dbReference>
<comment type="caution">
    <text evidence="7">The sequence shown here is derived from an EMBL/GenBank/DDBJ whole genome shotgun (WGS) entry which is preliminary data.</text>
</comment>
<evidence type="ECO:0000256" key="6">
    <source>
        <dbReference type="SAM" id="Phobius"/>
    </source>
</evidence>
<evidence type="ECO:0000313" key="9">
    <source>
        <dbReference type="Proteomes" id="UP000677228"/>
    </source>
</evidence>
<name>A0A8S2FNU7_9BILA</name>
<keyword evidence="3 6" id="KW-0812">Transmembrane</keyword>
<feature type="non-terminal residue" evidence="7">
    <location>
        <position position="1"/>
    </location>
</feature>
<evidence type="ECO:0000313" key="7">
    <source>
        <dbReference type="EMBL" id="CAF1520977.1"/>
    </source>
</evidence>
<accession>A0A8S2FNU7</accession>
<protein>
    <recommendedName>
        <fullName evidence="10">Transmembrane protein 14C</fullName>
    </recommendedName>
</protein>
<evidence type="ECO:0000256" key="1">
    <source>
        <dbReference type="ARBA" id="ARBA00004370"/>
    </source>
</evidence>